<dbReference type="Proteomes" id="UP001501175">
    <property type="component" value="Unassembled WGS sequence"/>
</dbReference>
<protein>
    <submittedName>
        <fullName evidence="1">Uncharacterized protein</fullName>
    </submittedName>
</protein>
<keyword evidence="2" id="KW-1185">Reference proteome</keyword>
<dbReference type="EMBL" id="BAABHD010000001">
    <property type="protein sequence ID" value="GAA4446111.1"/>
    <property type="molecule type" value="Genomic_DNA"/>
</dbReference>
<name>A0ABP8MA85_9BACT</name>
<gene>
    <name evidence="1" type="ORF">GCM10023189_00910</name>
</gene>
<evidence type="ECO:0000313" key="2">
    <source>
        <dbReference type="Proteomes" id="UP001501175"/>
    </source>
</evidence>
<organism evidence="1 2">
    <name type="scientific">Nibrella saemangeumensis</name>
    <dbReference type="NCBI Taxonomy" id="1084526"/>
    <lineage>
        <taxon>Bacteria</taxon>
        <taxon>Pseudomonadati</taxon>
        <taxon>Bacteroidota</taxon>
        <taxon>Cytophagia</taxon>
        <taxon>Cytophagales</taxon>
        <taxon>Spirosomataceae</taxon>
        <taxon>Nibrella</taxon>
    </lineage>
</organism>
<reference evidence="2" key="1">
    <citation type="journal article" date="2019" name="Int. J. Syst. Evol. Microbiol.">
        <title>The Global Catalogue of Microorganisms (GCM) 10K type strain sequencing project: providing services to taxonomists for standard genome sequencing and annotation.</title>
        <authorList>
            <consortium name="The Broad Institute Genomics Platform"/>
            <consortium name="The Broad Institute Genome Sequencing Center for Infectious Disease"/>
            <person name="Wu L."/>
            <person name="Ma J."/>
        </authorList>
    </citation>
    <scope>NUCLEOTIDE SEQUENCE [LARGE SCALE GENOMIC DNA]</scope>
    <source>
        <strain evidence="2">JCM 17927</strain>
    </source>
</reference>
<comment type="caution">
    <text evidence="1">The sequence shown here is derived from an EMBL/GenBank/DDBJ whole genome shotgun (WGS) entry which is preliminary data.</text>
</comment>
<evidence type="ECO:0000313" key="1">
    <source>
        <dbReference type="EMBL" id="GAA4446111.1"/>
    </source>
</evidence>
<accession>A0ABP8MA85</accession>
<proteinExistence type="predicted"/>
<dbReference type="RefSeq" id="WP_345239555.1">
    <property type="nucleotide sequence ID" value="NZ_BAABHD010000001.1"/>
</dbReference>
<sequence>MKKEVLFWFSDNVNRLLRLAEKSLDDFSEINEFISVCRLIIEYSPYIDEDDVNGFSIAKVEFFYDELFDNFINITDDKVKLNYETFLKQKLEPLSEKAKIVTSKSIIIDNKIRKGELDEDKVIDNKENTLFGFNLYLDELLGLVGSMNRVLDEHLETFINPKSQKVKPNVSRKKKEYLTHKQQMVLADILGLLNHPILEGLNATKKGVILGNLMQINPNDTRNMLSKETRLNREDLRWDNELDINKVLRFLKENGVDKDRFDK</sequence>